<feature type="signal peptide" evidence="1">
    <location>
        <begin position="1"/>
        <end position="43"/>
    </location>
</feature>
<accession>F9WVT5</accession>
<keyword evidence="3" id="KW-1185">Reference proteome</keyword>
<dbReference type="EMBL" id="CAEX01008142">
    <property type="protein sequence ID" value="CCD21696.1"/>
    <property type="molecule type" value="Genomic_DNA"/>
</dbReference>
<dbReference type="AlphaFoldDB" id="F9WVT5"/>
<evidence type="ECO:0000313" key="2">
    <source>
        <dbReference type="EMBL" id="CCD21696.1"/>
    </source>
</evidence>
<dbReference type="Proteomes" id="UP000009027">
    <property type="component" value="Unassembled WGS sequence"/>
</dbReference>
<evidence type="ECO:0000256" key="1">
    <source>
        <dbReference type="SAM" id="SignalP"/>
    </source>
</evidence>
<organism evidence="2 3">
    <name type="scientific">Trypanosoma vivax (strain Y486)</name>
    <dbReference type="NCBI Taxonomy" id="1055687"/>
    <lineage>
        <taxon>Eukaryota</taxon>
        <taxon>Discoba</taxon>
        <taxon>Euglenozoa</taxon>
        <taxon>Kinetoplastea</taxon>
        <taxon>Metakinetoplastina</taxon>
        <taxon>Trypanosomatida</taxon>
        <taxon>Trypanosomatidae</taxon>
        <taxon>Trypanosoma</taxon>
        <taxon>Duttonella</taxon>
    </lineage>
</organism>
<reference evidence="2 3" key="1">
    <citation type="journal article" date="2012" name="Proc. Natl. Acad. Sci. U.S.A.">
        <title>Antigenic diversity is generated by distinct evolutionary mechanisms in African trypanosome species.</title>
        <authorList>
            <person name="Jackson A.P."/>
            <person name="Berry A."/>
            <person name="Aslett M."/>
            <person name="Allison H.C."/>
            <person name="Burton P."/>
            <person name="Vavrova-Anderson J."/>
            <person name="Brown R."/>
            <person name="Browne H."/>
            <person name="Corton N."/>
            <person name="Hauser H."/>
            <person name="Gamble J."/>
            <person name="Gilderthorp R."/>
            <person name="Marcello L."/>
            <person name="McQuillan J."/>
            <person name="Otto T.D."/>
            <person name="Quail M.A."/>
            <person name="Sanders M.J."/>
            <person name="van Tonder A."/>
            <person name="Ginger M.L."/>
            <person name="Field M.C."/>
            <person name="Barry J.D."/>
            <person name="Hertz-Fowler C."/>
            <person name="Berriman M."/>
        </authorList>
    </citation>
    <scope>NUCLEOTIDE SEQUENCE</scope>
    <source>
        <strain evidence="2 3">Y486</strain>
    </source>
</reference>
<keyword evidence="1" id="KW-0732">Signal</keyword>
<feature type="chain" id="PRO_5003390944" evidence="1">
    <location>
        <begin position="44"/>
        <end position="716"/>
    </location>
</feature>
<name>F9WVT5_TRYVY</name>
<proteinExistence type="predicted"/>
<protein>
    <submittedName>
        <fullName evidence="2">Uncharacterized protein</fullName>
    </submittedName>
</protein>
<evidence type="ECO:0000313" key="3">
    <source>
        <dbReference type="Proteomes" id="UP000009027"/>
    </source>
</evidence>
<sequence length="716" mass="78530">MFATFVPGHQPCGVKFESEEPVVSKCFCLLLLFSALWCDVVRAAPSCPYKPSSEEMKCATKDVLLGWLNVANKPPLRAGAVKKNVSEIVQHARDMQCEAEELFAKYKEFREVLKFTGNEKEIALINQVTENVKDVVVQTNESELMARDATKKKRRRPLMTPALCFSGIMRAACFLWGVDLNGELNYTSVKKTLDEHSKDCKEKYNISKILEDNAKNIDTMNLTLWKTNALQVIQATYDNIKSNETKYHWTLWNDKGKMEGVKEAVEGAVRNLEVTVRSFESSDRCGRSKENKPENASREVNNSMLASDNGKVFCEVVGQFLKSDKELKEMEKNVMDAKRTAANAVSDSEQVLPEAVTMDKVVKDVVTRLRGDYLTLVRKFPMTSNLDSAAGGASEASAAGNASVRTATGASTTTSAVEKDFGTQRELLKFVQTQLTNMSNAAGTKDSDVTFEACDNSVSELLKKKSTEAICRIAEFNMTLLHELNITLQEIGSTANAIARNLSDIGSKVKEANSSAHDASLLAKQATENVKKTIARVQSGVVANVCGTLSELREMHNKSGAFSPRAANTGTNISEWVARVDAIAKESDGLVDLSGSVEGAFATAGKRLEVLKQVLHRADEQRGKVVGELAGSVAVAESSGNDAAQVNTTLRGVLVNVTSRVSAEFSKDACKASLMSESLKLLSNMTNYTATMNSLQVAEQLTVLPRWTRRWRRRSE</sequence>
<gene>
    <name evidence="2" type="ORF">TvY486_0004230</name>
</gene>